<dbReference type="PANTHER" id="PTHR10996:SF178">
    <property type="entry name" value="2-HYDROXYACID DEHYDROGENASE YGL185C-RELATED"/>
    <property type="match status" value="1"/>
</dbReference>
<protein>
    <submittedName>
        <fullName evidence="4">Hydroxyacid dehydrogenase</fullName>
    </submittedName>
</protein>
<sequence length="328" mass="35545">MTGRPRIAVDLAPSLEESLFDAALLDRLESVGTLVRTAGTDTALRRQADILVTGWGTPPLPPRRAGTGRIRFIAHSAGTVRPLVPKSLLAEGVRLTHASAGMARSVAEAALYFTIGQLRSLHRVEHAMRHGRDWQEAGSYGPGRTVAGTRVGVIGASRVGRIYIELVRALGAAVAVSDPYLSEQEAVRLGVRLMPLDELLRSCPVIALHAPVTEETRGMLDAERLAMIQDGGILVNTARSALLDTAALTRMLREGRLSASLDVFDDEPLPQESELWELPDAVLTPHIAGATLDSRRHQGTIVVEEIERYVRGLPLEHEIHVAAYDRLA</sequence>
<dbReference type="RefSeq" id="WP_386450152.1">
    <property type="nucleotide sequence ID" value="NZ_JBHSFH010000010.1"/>
</dbReference>
<name>A0ABV9AC57_9ACTN</name>
<accession>A0ABV9AC57</accession>
<dbReference type="CDD" id="cd12167">
    <property type="entry name" value="2-Hacid_dh_8"/>
    <property type="match status" value="1"/>
</dbReference>
<evidence type="ECO:0000259" key="3">
    <source>
        <dbReference type="Pfam" id="PF02826"/>
    </source>
</evidence>
<dbReference type="Gene3D" id="3.40.50.720">
    <property type="entry name" value="NAD(P)-binding Rossmann-like Domain"/>
    <property type="match status" value="2"/>
</dbReference>
<organism evidence="4 5">
    <name type="scientific">Streptomyces ovatisporus</name>
    <dbReference type="NCBI Taxonomy" id="1128682"/>
    <lineage>
        <taxon>Bacteria</taxon>
        <taxon>Bacillati</taxon>
        <taxon>Actinomycetota</taxon>
        <taxon>Actinomycetes</taxon>
        <taxon>Kitasatosporales</taxon>
        <taxon>Streptomycetaceae</taxon>
        <taxon>Streptomyces</taxon>
    </lineage>
</organism>
<keyword evidence="5" id="KW-1185">Reference proteome</keyword>
<dbReference type="Proteomes" id="UP001595997">
    <property type="component" value="Unassembled WGS sequence"/>
</dbReference>
<proteinExistence type="predicted"/>
<evidence type="ECO:0000313" key="5">
    <source>
        <dbReference type="Proteomes" id="UP001595997"/>
    </source>
</evidence>
<gene>
    <name evidence="4" type="ORF">ACFPA8_19310</name>
</gene>
<dbReference type="SUPFAM" id="SSF51735">
    <property type="entry name" value="NAD(P)-binding Rossmann-fold domains"/>
    <property type="match status" value="1"/>
</dbReference>
<dbReference type="Pfam" id="PF02826">
    <property type="entry name" value="2-Hacid_dh_C"/>
    <property type="match status" value="1"/>
</dbReference>
<comment type="caution">
    <text evidence="4">The sequence shown here is derived from an EMBL/GenBank/DDBJ whole genome shotgun (WGS) entry which is preliminary data.</text>
</comment>
<dbReference type="InterPro" id="IPR050223">
    <property type="entry name" value="D-isomer_2-hydroxyacid_DH"/>
</dbReference>
<evidence type="ECO:0000313" key="4">
    <source>
        <dbReference type="EMBL" id="MFC4496280.1"/>
    </source>
</evidence>
<evidence type="ECO:0000256" key="2">
    <source>
        <dbReference type="ARBA" id="ARBA00023027"/>
    </source>
</evidence>
<dbReference type="EMBL" id="JBHSFH010000010">
    <property type="protein sequence ID" value="MFC4496280.1"/>
    <property type="molecule type" value="Genomic_DNA"/>
</dbReference>
<reference evidence="5" key="1">
    <citation type="journal article" date="2019" name="Int. J. Syst. Evol. Microbiol.">
        <title>The Global Catalogue of Microorganisms (GCM) 10K type strain sequencing project: providing services to taxonomists for standard genome sequencing and annotation.</title>
        <authorList>
            <consortium name="The Broad Institute Genomics Platform"/>
            <consortium name="The Broad Institute Genome Sequencing Center for Infectious Disease"/>
            <person name="Wu L."/>
            <person name="Ma J."/>
        </authorList>
    </citation>
    <scope>NUCLEOTIDE SEQUENCE [LARGE SCALE GENOMIC DNA]</scope>
    <source>
        <strain evidence="5">CGMCC 4.7357</strain>
    </source>
</reference>
<evidence type="ECO:0000256" key="1">
    <source>
        <dbReference type="ARBA" id="ARBA00023002"/>
    </source>
</evidence>
<dbReference type="InterPro" id="IPR036291">
    <property type="entry name" value="NAD(P)-bd_dom_sf"/>
</dbReference>
<feature type="domain" description="D-isomer specific 2-hydroxyacid dehydrogenase NAD-binding" evidence="3">
    <location>
        <begin position="115"/>
        <end position="288"/>
    </location>
</feature>
<keyword evidence="1" id="KW-0560">Oxidoreductase</keyword>
<dbReference type="PANTHER" id="PTHR10996">
    <property type="entry name" value="2-HYDROXYACID DEHYDROGENASE-RELATED"/>
    <property type="match status" value="1"/>
</dbReference>
<dbReference type="InterPro" id="IPR006140">
    <property type="entry name" value="D-isomer_DH_NAD-bd"/>
</dbReference>
<keyword evidence="2" id="KW-0520">NAD</keyword>